<reference evidence="2 3" key="1">
    <citation type="journal article" date="2016" name="Nat. Commun.">
        <title>Thousands of microbial genomes shed light on interconnected biogeochemical processes in an aquifer system.</title>
        <authorList>
            <person name="Anantharaman K."/>
            <person name="Brown C.T."/>
            <person name="Hug L.A."/>
            <person name="Sharon I."/>
            <person name="Castelle C.J."/>
            <person name="Probst A.J."/>
            <person name="Thomas B.C."/>
            <person name="Singh A."/>
            <person name="Wilkins M.J."/>
            <person name="Karaoz U."/>
            <person name="Brodie E.L."/>
            <person name="Williams K.H."/>
            <person name="Hubbard S.S."/>
            <person name="Banfield J.F."/>
        </authorList>
    </citation>
    <scope>NUCLEOTIDE SEQUENCE [LARGE SCALE GENOMIC DNA]</scope>
</reference>
<organism evidence="2 3">
    <name type="scientific">Candidatus Roizmanbacteria bacterium RIFCSPHIGHO2_01_FULL_39_12b</name>
    <dbReference type="NCBI Taxonomy" id="1802030"/>
    <lineage>
        <taxon>Bacteria</taxon>
        <taxon>Candidatus Roizmaniibacteriota</taxon>
    </lineage>
</organism>
<proteinExistence type="predicted"/>
<evidence type="ECO:0000259" key="1">
    <source>
        <dbReference type="Pfam" id="PF08241"/>
    </source>
</evidence>
<dbReference type="Proteomes" id="UP000178372">
    <property type="component" value="Unassembled WGS sequence"/>
</dbReference>
<protein>
    <recommendedName>
        <fullName evidence="1">Methyltransferase type 11 domain-containing protein</fullName>
    </recommendedName>
</protein>
<sequence length="227" mass="26033">MSQIWNDKKLAKEWIDWVENSNPSGGREKEIYPVIIKWLRKVKPKVVIDIGCGQGIYSTLIDKGINYIGIEPSTELIKRAKENYKSPSNKFMIGDACDIPLQDNSTDCIISIWVWSHLKDIELTAQEMYRVLEPGGSYLIITANPNTYKFRRTFYKSIKEYDGYIVGTFELGNGKVLSNTNLYFHTTNYLIQSIKKSKLMINSITTFGLEKEYPEGLNIMITGHKAK</sequence>
<dbReference type="GO" id="GO:0008757">
    <property type="term" value="F:S-adenosylmethionine-dependent methyltransferase activity"/>
    <property type="evidence" value="ECO:0007669"/>
    <property type="project" value="InterPro"/>
</dbReference>
<evidence type="ECO:0000313" key="3">
    <source>
        <dbReference type="Proteomes" id="UP000178372"/>
    </source>
</evidence>
<accession>A0A1F7GA69</accession>
<dbReference type="Pfam" id="PF08241">
    <property type="entry name" value="Methyltransf_11"/>
    <property type="match status" value="1"/>
</dbReference>
<dbReference type="InterPro" id="IPR029063">
    <property type="entry name" value="SAM-dependent_MTases_sf"/>
</dbReference>
<dbReference type="SUPFAM" id="SSF53335">
    <property type="entry name" value="S-adenosyl-L-methionine-dependent methyltransferases"/>
    <property type="match status" value="1"/>
</dbReference>
<dbReference type="CDD" id="cd02440">
    <property type="entry name" value="AdoMet_MTases"/>
    <property type="match status" value="1"/>
</dbReference>
<dbReference type="PANTHER" id="PTHR43861">
    <property type="entry name" value="TRANS-ACONITATE 2-METHYLTRANSFERASE-RELATED"/>
    <property type="match status" value="1"/>
</dbReference>
<dbReference type="Gene3D" id="3.40.50.150">
    <property type="entry name" value="Vaccinia Virus protein VP39"/>
    <property type="match status" value="1"/>
</dbReference>
<evidence type="ECO:0000313" key="2">
    <source>
        <dbReference type="EMBL" id="OGK15798.1"/>
    </source>
</evidence>
<dbReference type="AlphaFoldDB" id="A0A1F7GA69"/>
<gene>
    <name evidence="2" type="ORF">A2690_04660</name>
</gene>
<comment type="caution">
    <text evidence="2">The sequence shown here is derived from an EMBL/GenBank/DDBJ whole genome shotgun (WGS) entry which is preliminary data.</text>
</comment>
<dbReference type="InterPro" id="IPR013216">
    <property type="entry name" value="Methyltransf_11"/>
</dbReference>
<dbReference type="EMBL" id="MFZF01000024">
    <property type="protein sequence ID" value="OGK15798.1"/>
    <property type="molecule type" value="Genomic_DNA"/>
</dbReference>
<feature type="domain" description="Methyltransferase type 11" evidence="1">
    <location>
        <begin position="48"/>
        <end position="140"/>
    </location>
</feature>
<name>A0A1F7GA69_9BACT</name>